<dbReference type="InterPro" id="IPR010730">
    <property type="entry name" value="HET"/>
</dbReference>
<dbReference type="Pfam" id="PF06985">
    <property type="entry name" value="HET"/>
    <property type="match status" value="1"/>
</dbReference>
<evidence type="ECO:0000259" key="1">
    <source>
        <dbReference type="Pfam" id="PF06985"/>
    </source>
</evidence>
<dbReference type="InterPro" id="IPR052895">
    <property type="entry name" value="HetReg/Transcr_Mod"/>
</dbReference>
<gene>
    <name evidence="2" type="ORF">P171DRAFT_373750</name>
</gene>
<evidence type="ECO:0000313" key="2">
    <source>
        <dbReference type="EMBL" id="KAF2437268.1"/>
    </source>
</evidence>
<keyword evidence="3" id="KW-1185">Reference proteome</keyword>
<organism evidence="2 3">
    <name type="scientific">Karstenula rhodostoma CBS 690.94</name>
    <dbReference type="NCBI Taxonomy" id="1392251"/>
    <lineage>
        <taxon>Eukaryota</taxon>
        <taxon>Fungi</taxon>
        <taxon>Dikarya</taxon>
        <taxon>Ascomycota</taxon>
        <taxon>Pezizomycotina</taxon>
        <taxon>Dothideomycetes</taxon>
        <taxon>Pleosporomycetidae</taxon>
        <taxon>Pleosporales</taxon>
        <taxon>Massarineae</taxon>
        <taxon>Didymosphaeriaceae</taxon>
        <taxon>Karstenula</taxon>
    </lineage>
</organism>
<feature type="domain" description="Heterokaryon incompatibility" evidence="1">
    <location>
        <begin position="60"/>
        <end position="158"/>
    </location>
</feature>
<accession>A0A9P4P5S4</accession>
<dbReference type="AlphaFoldDB" id="A0A9P4P5S4"/>
<dbReference type="PANTHER" id="PTHR24148">
    <property type="entry name" value="ANKYRIN REPEAT DOMAIN-CONTAINING PROTEIN 39 HOMOLOG-RELATED"/>
    <property type="match status" value="1"/>
</dbReference>
<comment type="caution">
    <text evidence="2">The sequence shown here is derived from an EMBL/GenBank/DDBJ whole genome shotgun (WGS) entry which is preliminary data.</text>
</comment>
<reference evidence="2" key="1">
    <citation type="journal article" date="2020" name="Stud. Mycol.">
        <title>101 Dothideomycetes genomes: a test case for predicting lifestyles and emergence of pathogens.</title>
        <authorList>
            <person name="Haridas S."/>
            <person name="Albert R."/>
            <person name="Binder M."/>
            <person name="Bloem J."/>
            <person name="Labutti K."/>
            <person name="Salamov A."/>
            <person name="Andreopoulos B."/>
            <person name="Baker S."/>
            <person name="Barry K."/>
            <person name="Bills G."/>
            <person name="Bluhm B."/>
            <person name="Cannon C."/>
            <person name="Castanera R."/>
            <person name="Culley D."/>
            <person name="Daum C."/>
            <person name="Ezra D."/>
            <person name="Gonzalez J."/>
            <person name="Henrissat B."/>
            <person name="Kuo A."/>
            <person name="Liang C."/>
            <person name="Lipzen A."/>
            <person name="Lutzoni F."/>
            <person name="Magnuson J."/>
            <person name="Mondo S."/>
            <person name="Nolan M."/>
            <person name="Ohm R."/>
            <person name="Pangilinan J."/>
            <person name="Park H.-J."/>
            <person name="Ramirez L."/>
            <person name="Alfaro M."/>
            <person name="Sun H."/>
            <person name="Tritt A."/>
            <person name="Yoshinaga Y."/>
            <person name="Zwiers L.-H."/>
            <person name="Turgeon B."/>
            <person name="Goodwin S."/>
            <person name="Spatafora J."/>
            <person name="Crous P."/>
            <person name="Grigoriev I."/>
        </authorList>
    </citation>
    <scope>NUCLEOTIDE SEQUENCE</scope>
    <source>
        <strain evidence="2">CBS 690.94</strain>
    </source>
</reference>
<dbReference type="PANTHER" id="PTHR24148:SF79">
    <property type="entry name" value="HETEROKARYON INCOMPATIBILITY DOMAIN-CONTAINING PROTEIN"/>
    <property type="match status" value="1"/>
</dbReference>
<proteinExistence type="predicted"/>
<sequence>MDWLEQKRLTLYDYNDTLFSRRLGFERREIRLLYIMPNANALSTVEMVMAHCNLDEHPPYEALSYTGGDPGSNLSSTSQKDFKDTWEETFTVIVNDIEFKVKRNLKEALYRFRKTHAGKAIWIDSICINEADPVERTEQVRLMCEVYGEAEDVPIWLGE</sequence>
<dbReference type="OrthoDB" id="194358at2759"/>
<dbReference type="EMBL" id="MU001517">
    <property type="protein sequence ID" value="KAF2437268.1"/>
    <property type="molecule type" value="Genomic_DNA"/>
</dbReference>
<dbReference type="Proteomes" id="UP000799764">
    <property type="component" value="Unassembled WGS sequence"/>
</dbReference>
<evidence type="ECO:0000313" key="3">
    <source>
        <dbReference type="Proteomes" id="UP000799764"/>
    </source>
</evidence>
<protein>
    <recommendedName>
        <fullName evidence="1">Heterokaryon incompatibility domain-containing protein</fullName>
    </recommendedName>
</protein>
<feature type="non-terminal residue" evidence="2">
    <location>
        <position position="159"/>
    </location>
</feature>
<name>A0A9P4P5S4_9PLEO</name>